<feature type="compositionally biased region" description="Low complexity" evidence="1">
    <location>
        <begin position="343"/>
        <end position="354"/>
    </location>
</feature>
<name>A0A154PAV7_DUFNO</name>
<protein>
    <submittedName>
        <fullName evidence="2">Uncharacterized protein</fullName>
    </submittedName>
</protein>
<feature type="region of interest" description="Disordered" evidence="1">
    <location>
        <begin position="783"/>
        <end position="1026"/>
    </location>
</feature>
<organism evidence="2 3">
    <name type="scientific">Dufourea novaeangliae</name>
    <name type="common">Sweat bee</name>
    <dbReference type="NCBI Taxonomy" id="178035"/>
    <lineage>
        <taxon>Eukaryota</taxon>
        <taxon>Metazoa</taxon>
        <taxon>Ecdysozoa</taxon>
        <taxon>Arthropoda</taxon>
        <taxon>Hexapoda</taxon>
        <taxon>Insecta</taxon>
        <taxon>Pterygota</taxon>
        <taxon>Neoptera</taxon>
        <taxon>Endopterygota</taxon>
        <taxon>Hymenoptera</taxon>
        <taxon>Apocrita</taxon>
        <taxon>Aculeata</taxon>
        <taxon>Apoidea</taxon>
        <taxon>Anthophila</taxon>
        <taxon>Halictidae</taxon>
        <taxon>Rophitinae</taxon>
        <taxon>Dufourea</taxon>
    </lineage>
</organism>
<accession>A0A154PAV7</accession>
<feature type="region of interest" description="Disordered" evidence="1">
    <location>
        <begin position="343"/>
        <end position="375"/>
    </location>
</feature>
<keyword evidence="3" id="KW-1185">Reference proteome</keyword>
<reference evidence="2 3" key="1">
    <citation type="submission" date="2015-07" db="EMBL/GenBank/DDBJ databases">
        <title>The genome of Dufourea novaeangliae.</title>
        <authorList>
            <person name="Pan H."/>
            <person name="Kapheim K."/>
        </authorList>
    </citation>
    <scope>NUCLEOTIDE SEQUENCE [LARGE SCALE GENOMIC DNA]</scope>
    <source>
        <strain evidence="2">0120121106</strain>
        <tissue evidence="2">Whole body</tissue>
    </source>
</reference>
<dbReference type="EMBL" id="KQ434849">
    <property type="protein sequence ID" value="KZC08514.1"/>
    <property type="molecule type" value="Genomic_DNA"/>
</dbReference>
<evidence type="ECO:0000256" key="1">
    <source>
        <dbReference type="SAM" id="MobiDB-lite"/>
    </source>
</evidence>
<feature type="region of interest" description="Disordered" evidence="1">
    <location>
        <begin position="1051"/>
        <end position="1071"/>
    </location>
</feature>
<feature type="compositionally biased region" description="Polar residues" evidence="1">
    <location>
        <begin position="783"/>
        <end position="793"/>
    </location>
</feature>
<feature type="compositionally biased region" description="Basic residues" evidence="1">
    <location>
        <begin position="542"/>
        <end position="553"/>
    </location>
</feature>
<evidence type="ECO:0000313" key="3">
    <source>
        <dbReference type="Proteomes" id="UP000076502"/>
    </source>
</evidence>
<dbReference type="Proteomes" id="UP000076502">
    <property type="component" value="Unassembled WGS sequence"/>
</dbReference>
<feature type="region of interest" description="Disordered" evidence="1">
    <location>
        <begin position="519"/>
        <end position="594"/>
    </location>
</feature>
<feature type="compositionally biased region" description="Low complexity" evidence="1">
    <location>
        <begin position="959"/>
        <end position="991"/>
    </location>
</feature>
<dbReference type="AlphaFoldDB" id="A0A154PAV7"/>
<feature type="compositionally biased region" description="Low complexity" evidence="1">
    <location>
        <begin position="832"/>
        <end position="844"/>
    </location>
</feature>
<feature type="compositionally biased region" description="Basic and acidic residues" evidence="1">
    <location>
        <begin position="355"/>
        <end position="372"/>
    </location>
</feature>
<proteinExistence type="predicted"/>
<gene>
    <name evidence="2" type="ORF">WN55_10832</name>
</gene>
<sequence length="1171" mass="130598">MGVKKTALKDESDEEEKYDAECLFCTGLYSLDVRGEQWVQCIKGYRAVISQVEANGVDRDTISMVESLFLSVDCTAELELYTCMQNIASKAAGVRLNNSIQAEHRTLETLGNEITGRNCSANAGRTKNPEWRSFRDLLFIVEMKRCFQLRWHDWENPSTNRLRLNHSVEEMEPGGVCGRTVKSVKRIYKAAHNEAVMMLTGGGDDEQREPAVRNVSMRATEEIGEIIESAPTTPLIITDEPKYPTQPVIQPTSFPRDPYGTKPLPSKGSVLRRQNLLGRGCNATDDIGDWSNTILAEFNTIIANEINELTKEKSRQEPDRRRNKEDFRIVQYKELLNEFGISDSESSAGSSCETSTDRSSARRNKENRDRRNGKLFVDGTSDRFLLNSDYDEPRDRIVSPEVDRRKSGSLPGNLQDIIVRRGGYQPGDVLTSDYDEPSEPSPMNFMGSQIDSSSLPSKLDHGHDREGSKYLAYSYDQPKIRIEISSKSNDAASDSKVATVPTQINIVVDADRTIDLSNAKLPPRQRLDAHRKTSLPLNPISQKRRRTPRLARIRRNDDHTNPDCDCDEDKVRRSSESNGAKSAPVTPTEEKKSPFSKVLWKKHTPVFQETTQDVVLVRVSSLPDQDFLQLENETVNGTSVNNRINSKDGLAKKKRAVSPLTLRSDVSAKRLSESDKDVSQISPVDLKKFSLTRSRGNDVGVGCDLPEDDNVESVGSADSGKFERIGNVEAKKIMDEQNSRSGSLPISLQSLLSKIRNGSGSCCTNSPPMDSLTCSDMATQTSPAISRSSSFTWVSDCESPRAESQMDSQSLQDESTLDPASPQDTVDDDNRSSSSSQDLLQSMDEISSGSLSPDTTDRASPLESGIGTASPPRSTDRRIVKPPSSNKCHRKETWERIRRRPSKLTSRNDKHSQDVWIKRESVHTQTKETDDHYSQDAVDSSSGLDDTLPRIKPLRPTNLPLCLSTTASSSLSSGELLETPPRAPSSPSGASLQLKPEPLAVEMGGKSSSAPLLENNDAQKANGKVPECLKKKAKLEERTEKLRKIYRKMSADENRPSTPASSGHIDETGHTTGRRMSHFKEYKFFRSFSAKVENWPMRKAEALWRRMRERKIAGKTIGNQHVPKAIHERSCNHSEAKRNFHQRLPQPLDNRHSALMPSVYVPMKPLSGTGR</sequence>
<evidence type="ECO:0000313" key="2">
    <source>
        <dbReference type="EMBL" id="KZC08514.1"/>
    </source>
</evidence>
<feature type="compositionally biased region" description="Polar residues" evidence="1">
    <location>
        <begin position="805"/>
        <end position="814"/>
    </location>
</feature>
<feature type="compositionally biased region" description="Polar residues" evidence="1">
    <location>
        <begin position="845"/>
        <end position="854"/>
    </location>
</feature>
<feature type="compositionally biased region" description="Basic and acidic residues" evidence="1">
    <location>
        <begin position="906"/>
        <end position="934"/>
    </location>
</feature>